<feature type="compositionally biased region" description="Basic and acidic residues" evidence="1">
    <location>
        <begin position="177"/>
        <end position="188"/>
    </location>
</feature>
<keyword evidence="3" id="KW-1185">Reference proteome</keyword>
<comment type="caution">
    <text evidence="2">The sequence shown here is derived from an EMBL/GenBank/DDBJ whole genome shotgun (WGS) entry which is preliminary data.</text>
</comment>
<feature type="region of interest" description="Disordered" evidence="1">
    <location>
        <begin position="292"/>
        <end position="311"/>
    </location>
</feature>
<feature type="region of interest" description="Disordered" evidence="1">
    <location>
        <begin position="453"/>
        <end position="480"/>
    </location>
</feature>
<protein>
    <submittedName>
        <fullName evidence="2">Uncharacterized protein</fullName>
    </submittedName>
</protein>
<sequence>MYAPEPIKGNSEISGEIWVALNIEVLKADEVDVRIQGWGKQEIPRKSRRPVASSGMIPTHRTRINPCSPRWEASSLTTTPPYLHVMGVKVFLSCSSLTLPAGDSAGVSRRVGVVTVDDTVEDATSALWAMSDSDMGERVRGGIFIERRKRVNDRWEREREAKRVDDRWERGRKRVDGQLEGGREDGRQKGGKRINGRQEGGKRADNRQKGGRRVESRWSMGGRVESRWSMGEKESGGWSMRGRERIGWMVDGQEVEKEEDRWSMGGRKEEVRKQDDQWEGRREGRRRRMVDCEGKKKDRGEADRWVEGGGEDDQWVEGTGWKLCHVGLKVSIPDMRRTPASLRRRACCHSASTEETASITHTARACNNTQARQLNTSGGEWGSTMKTTSHIKGNKNTSLNLSTTPLNTGKPVVSAAPGWPPIAMMFFHCVYLSIIQLLDQLTPDVVSKSLSAAQVHPQSDLRPQGAGDITPLHSRQIPRE</sequence>
<evidence type="ECO:0000313" key="2">
    <source>
        <dbReference type="EMBL" id="KAJ8890133.1"/>
    </source>
</evidence>
<feature type="region of interest" description="Disordered" evidence="1">
    <location>
        <begin position="177"/>
        <end position="240"/>
    </location>
</feature>
<proteinExistence type="predicted"/>
<feature type="compositionally biased region" description="Basic and acidic residues" evidence="1">
    <location>
        <begin position="224"/>
        <end position="240"/>
    </location>
</feature>
<reference evidence="2 3" key="1">
    <citation type="submission" date="2023-02" db="EMBL/GenBank/DDBJ databases">
        <title>LHISI_Scaffold_Assembly.</title>
        <authorList>
            <person name="Stuart O.P."/>
            <person name="Cleave R."/>
            <person name="Magrath M.J.L."/>
            <person name="Mikheyev A.S."/>
        </authorList>
    </citation>
    <scope>NUCLEOTIDE SEQUENCE [LARGE SCALE GENOMIC DNA]</scope>
    <source>
        <strain evidence="2">Daus_M_001</strain>
        <tissue evidence="2">Leg muscle</tissue>
    </source>
</reference>
<feature type="region of interest" description="Disordered" evidence="1">
    <location>
        <begin position="256"/>
        <end position="287"/>
    </location>
</feature>
<feature type="compositionally biased region" description="Basic and acidic residues" evidence="1">
    <location>
        <begin position="256"/>
        <end position="282"/>
    </location>
</feature>
<dbReference type="Proteomes" id="UP001159363">
    <property type="component" value="Chromosome 3"/>
</dbReference>
<evidence type="ECO:0000313" key="3">
    <source>
        <dbReference type="Proteomes" id="UP001159363"/>
    </source>
</evidence>
<feature type="compositionally biased region" description="Basic and acidic residues" evidence="1">
    <location>
        <begin position="199"/>
        <end position="216"/>
    </location>
</feature>
<name>A0ABQ9I0I9_9NEOP</name>
<dbReference type="EMBL" id="JARBHB010000003">
    <property type="protein sequence ID" value="KAJ8890133.1"/>
    <property type="molecule type" value="Genomic_DNA"/>
</dbReference>
<feature type="compositionally biased region" description="Basic and acidic residues" evidence="1">
    <location>
        <begin position="292"/>
        <end position="306"/>
    </location>
</feature>
<organism evidence="2 3">
    <name type="scientific">Dryococelus australis</name>
    <dbReference type="NCBI Taxonomy" id="614101"/>
    <lineage>
        <taxon>Eukaryota</taxon>
        <taxon>Metazoa</taxon>
        <taxon>Ecdysozoa</taxon>
        <taxon>Arthropoda</taxon>
        <taxon>Hexapoda</taxon>
        <taxon>Insecta</taxon>
        <taxon>Pterygota</taxon>
        <taxon>Neoptera</taxon>
        <taxon>Polyneoptera</taxon>
        <taxon>Phasmatodea</taxon>
        <taxon>Verophasmatodea</taxon>
        <taxon>Anareolatae</taxon>
        <taxon>Phasmatidae</taxon>
        <taxon>Eurycanthinae</taxon>
        <taxon>Dryococelus</taxon>
    </lineage>
</organism>
<accession>A0ABQ9I0I9</accession>
<feature type="region of interest" description="Disordered" evidence="1">
    <location>
        <begin position="45"/>
        <end position="64"/>
    </location>
</feature>
<evidence type="ECO:0000256" key="1">
    <source>
        <dbReference type="SAM" id="MobiDB-lite"/>
    </source>
</evidence>
<gene>
    <name evidence="2" type="ORF">PR048_009640</name>
</gene>